<protein>
    <submittedName>
        <fullName evidence="1">Uncharacterized protein</fullName>
    </submittedName>
</protein>
<reference evidence="1" key="1">
    <citation type="submission" date="2014-05" db="EMBL/GenBank/DDBJ databases">
        <authorList>
            <person name="Chronopoulou M."/>
        </authorList>
    </citation>
    <scope>NUCLEOTIDE SEQUENCE</scope>
    <source>
        <tissue evidence="1">Whole organism</tissue>
    </source>
</reference>
<accession>A0A0K2VEC6</accession>
<sequence length="19" mass="2236">MDPLFFKPNKKIGRSTIRS</sequence>
<proteinExistence type="predicted"/>
<organism evidence="1">
    <name type="scientific">Lepeophtheirus salmonis</name>
    <name type="common">Salmon louse</name>
    <name type="synonym">Caligus salmonis</name>
    <dbReference type="NCBI Taxonomy" id="72036"/>
    <lineage>
        <taxon>Eukaryota</taxon>
        <taxon>Metazoa</taxon>
        <taxon>Ecdysozoa</taxon>
        <taxon>Arthropoda</taxon>
        <taxon>Crustacea</taxon>
        <taxon>Multicrustacea</taxon>
        <taxon>Hexanauplia</taxon>
        <taxon>Copepoda</taxon>
        <taxon>Siphonostomatoida</taxon>
        <taxon>Caligidae</taxon>
        <taxon>Lepeophtheirus</taxon>
    </lineage>
</organism>
<evidence type="ECO:0000313" key="1">
    <source>
        <dbReference type="EMBL" id="CDW48829.1"/>
    </source>
</evidence>
<dbReference type="AlphaFoldDB" id="A0A0K2VEC6"/>
<dbReference type="EMBL" id="HACA01031468">
    <property type="protein sequence ID" value="CDW48829.1"/>
    <property type="molecule type" value="Transcribed_RNA"/>
</dbReference>
<name>A0A0K2VEC6_LEPSM</name>